<name>A0A9D1TML1_9SPIO</name>
<dbReference type="AlphaFoldDB" id="A0A9D1TML1"/>
<reference evidence="2" key="2">
    <citation type="submission" date="2021-04" db="EMBL/GenBank/DDBJ databases">
        <authorList>
            <person name="Gilroy R."/>
        </authorList>
    </citation>
    <scope>NUCLEOTIDE SEQUENCE</scope>
    <source>
        <strain evidence="2">Gambia11-129</strain>
    </source>
</reference>
<proteinExistence type="predicted"/>
<keyword evidence="1" id="KW-0732">Signal</keyword>
<protein>
    <submittedName>
        <fullName evidence="2">Copper resistance protein NlpE</fullName>
    </submittedName>
</protein>
<evidence type="ECO:0000256" key="1">
    <source>
        <dbReference type="SAM" id="SignalP"/>
    </source>
</evidence>
<evidence type="ECO:0000313" key="3">
    <source>
        <dbReference type="Proteomes" id="UP000823936"/>
    </source>
</evidence>
<dbReference type="PROSITE" id="PS51257">
    <property type="entry name" value="PROKAR_LIPOPROTEIN"/>
    <property type="match status" value="1"/>
</dbReference>
<dbReference type="EMBL" id="DXHU01000010">
    <property type="protein sequence ID" value="HIV98637.1"/>
    <property type="molecule type" value="Genomic_DNA"/>
</dbReference>
<gene>
    <name evidence="2" type="ORF">IAB12_02520</name>
</gene>
<dbReference type="Proteomes" id="UP000823936">
    <property type="component" value="Unassembled WGS sequence"/>
</dbReference>
<comment type="caution">
    <text evidence="2">The sequence shown here is derived from an EMBL/GenBank/DDBJ whole genome shotgun (WGS) entry which is preliminary data.</text>
</comment>
<sequence length="271" mass="30422">MKKFAFLLALSLLIISCSGNMYVPVYGTYEIQGTQSSDYDVAYGGLYLKEDNTFIYVQAPGESSDKFYYQSGSFTINVASYDIKNAYGTIILTPKEGESVYGGMALRMNMANEYEFFWQARVTSDGARERVFDLERIDIGQDIPNLVEITEKNFESKYLDVNGGIIVTPPETEKKDVSLSEPEITEDTVKIKVEGSDKESIKNSKWFINQIPVDLKSNYIEATKEGLSIEIAKAQNEEILSSGNNTVTLNYYIDGKLYNATVDFTLQGVIR</sequence>
<accession>A0A9D1TML1</accession>
<feature type="signal peptide" evidence="1">
    <location>
        <begin position="1"/>
        <end position="21"/>
    </location>
</feature>
<reference evidence="2" key="1">
    <citation type="journal article" date="2021" name="PeerJ">
        <title>Extensive microbial diversity within the chicken gut microbiome revealed by metagenomics and culture.</title>
        <authorList>
            <person name="Gilroy R."/>
            <person name="Ravi A."/>
            <person name="Getino M."/>
            <person name="Pursley I."/>
            <person name="Horton D.L."/>
            <person name="Alikhan N.F."/>
            <person name="Baker D."/>
            <person name="Gharbi K."/>
            <person name="Hall N."/>
            <person name="Watson M."/>
            <person name="Adriaenssens E.M."/>
            <person name="Foster-Nyarko E."/>
            <person name="Jarju S."/>
            <person name="Secka A."/>
            <person name="Antonio M."/>
            <person name="Oren A."/>
            <person name="Chaudhuri R.R."/>
            <person name="La Ragione R."/>
            <person name="Hildebrand F."/>
            <person name="Pallen M.J."/>
        </authorList>
    </citation>
    <scope>NUCLEOTIDE SEQUENCE</scope>
    <source>
        <strain evidence="2">Gambia11-129</strain>
    </source>
</reference>
<evidence type="ECO:0000313" key="2">
    <source>
        <dbReference type="EMBL" id="HIV98637.1"/>
    </source>
</evidence>
<feature type="chain" id="PRO_5038934166" evidence="1">
    <location>
        <begin position="22"/>
        <end position="271"/>
    </location>
</feature>
<organism evidence="2 3">
    <name type="scientific">Candidatus Ornithospirochaeta avicola</name>
    <dbReference type="NCBI Taxonomy" id="2840896"/>
    <lineage>
        <taxon>Bacteria</taxon>
        <taxon>Pseudomonadati</taxon>
        <taxon>Spirochaetota</taxon>
        <taxon>Spirochaetia</taxon>
        <taxon>Spirochaetales</taxon>
        <taxon>Spirochaetaceae</taxon>
        <taxon>Spirochaetaceae incertae sedis</taxon>
        <taxon>Candidatus Ornithospirochaeta</taxon>
    </lineage>
</organism>